<evidence type="ECO:0000313" key="1">
    <source>
        <dbReference type="EMBL" id="QND42467.1"/>
    </source>
</evidence>
<accession>A0A7G6RJN5</accession>
<dbReference type="Proteomes" id="UP000515518">
    <property type="component" value="Chromosome"/>
</dbReference>
<evidence type="ECO:0000313" key="2">
    <source>
        <dbReference type="Proteomes" id="UP000515518"/>
    </source>
</evidence>
<dbReference type="EMBL" id="CP050549">
    <property type="protein sequence ID" value="QND42467.1"/>
    <property type="molecule type" value="Genomic_DNA"/>
</dbReference>
<dbReference type="RefSeq" id="WP_162769136.1">
    <property type="nucleotide sequence ID" value="NZ_SJMO01000046.1"/>
</dbReference>
<name>A0A7G6RJN5_RHILV</name>
<dbReference type="AlphaFoldDB" id="A0A7G6RJN5"/>
<sequence length="47" mass="5345">MVDKRAFEFCGADVQLTPIVLPQRFSVDCNDAADFELRNTLGREQLD</sequence>
<organism evidence="1 2">
    <name type="scientific">Rhizobium leguminosarum bv. viciae</name>
    <dbReference type="NCBI Taxonomy" id="387"/>
    <lineage>
        <taxon>Bacteria</taxon>
        <taxon>Pseudomonadati</taxon>
        <taxon>Pseudomonadota</taxon>
        <taxon>Alphaproteobacteria</taxon>
        <taxon>Hyphomicrobiales</taxon>
        <taxon>Rhizobiaceae</taxon>
        <taxon>Rhizobium/Agrobacterium group</taxon>
        <taxon>Rhizobium</taxon>
    </lineage>
</organism>
<proteinExistence type="predicted"/>
<gene>
    <name evidence="1" type="ORF">HB770_12740</name>
</gene>
<reference evidence="2" key="1">
    <citation type="journal article" date="2020" name="Mol. Plant Microbe">
        <title>Rhizobial microsymbionts of the narrowly endemic Oxytropis species growing in Kamchatka are characterized by significant genetic diversity and possess a set of genes that are associated with T3SS and T6SS secretion systems and can affect the development of symbiosis.</title>
        <authorList>
            <person name="Safronova V."/>
            <person name="Guro P."/>
            <person name="Sazanova A."/>
            <person name="Kuznetsova I."/>
            <person name="Belimov A."/>
            <person name="Yakubov V."/>
            <person name="Chirak E."/>
            <person name="Afonin A."/>
            <person name="Gogolev Y."/>
            <person name="Andronov E."/>
            <person name="Tikhonovich I."/>
        </authorList>
    </citation>
    <scope>NUCLEOTIDE SEQUENCE [LARGE SCALE GENOMIC DNA]</scope>
    <source>
        <strain evidence="2">RCAM0610</strain>
    </source>
</reference>
<protein>
    <submittedName>
        <fullName evidence="1">Uncharacterized protein</fullName>
    </submittedName>
</protein>